<evidence type="ECO:0000313" key="10">
    <source>
        <dbReference type="EMBL" id="OWU73629.1"/>
    </source>
</evidence>
<dbReference type="GO" id="GO:0140359">
    <property type="term" value="F:ABC-type transporter activity"/>
    <property type="evidence" value="ECO:0007669"/>
    <property type="project" value="InterPro"/>
</dbReference>
<evidence type="ECO:0000256" key="6">
    <source>
        <dbReference type="ARBA" id="ARBA00023136"/>
    </source>
</evidence>
<dbReference type="GO" id="GO:0016887">
    <property type="term" value="F:ATP hydrolysis activity"/>
    <property type="evidence" value="ECO:0007669"/>
    <property type="project" value="InterPro"/>
</dbReference>
<dbReference type="InterPro" id="IPR003439">
    <property type="entry name" value="ABC_transporter-like_ATP-bd"/>
</dbReference>
<sequence>MARSKDTPETRLLAPVRGLLRRAALLSVAAGLLWPVQAAAIATAIAGWVDGAPLGQSLWAAAVFVLAGALRAGLDHRAGGWLFRAADTVIADQRARITRRALLSPGADSSAATAALAVQKLPMLQPWITRYHMAMSRVMVLPLVLIALTACLSWAAALVLLVALPVIPLFMALIGMAAEEASRRQLDEIGTLNGMVMERVSAMADIRLLGAADRAIADFAGRAEALRRRTMAVLRVAFLSSTVLELFAAIGVAMVAVYVGFSLLGVLRFGTWGTPLTIWQGVFILLLAPDVFQPMRALAAAWHDRASGRAVAAELEQAEAAPRVPLIGTGAPAAPLPGPISLRLADAQAGLPGRALPLPDLALTAGEAVALTGPSGVGKSTLLSVIAGLTPLAEGRLTVCGTDLTPETADAWRARLAFLPQRVHFPDAPLSDFLDPLETGADPMPALAIARARRVVDRLPEGLSTRLGETGGGVSGGEARRLMIARAVLMGRDLLVADEPTADLDPETAALVTEALLALKARGMTLLVATHDPALAAALDRRVEFPA</sequence>
<dbReference type="AlphaFoldDB" id="A0A225NN74"/>
<dbReference type="Gene3D" id="3.40.50.300">
    <property type="entry name" value="P-loop containing nucleotide triphosphate hydrolases"/>
    <property type="match status" value="1"/>
</dbReference>
<keyword evidence="5 7" id="KW-1133">Transmembrane helix</keyword>
<evidence type="ECO:0000256" key="1">
    <source>
        <dbReference type="ARBA" id="ARBA00004651"/>
    </source>
</evidence>
<dbReference type="RefSeq" id="WP_088650360.1">
    <property type="nucleotide sequence ID" value="NZ_AQQR01000004.1"/>
</dbReference>
<evidence type="ECO:0000259" key="8">
    <source>
        <dbReference type="PROSITE" id="PS50893"/>
    </source>
</evidence>
<dbReference type="InterPro" id="IPR017871">
    <property type="entry name" value="ABC_transporter-like_CS"/>
</dbReference>
<evidence type="ECO:0000256" key="5">
    <source>
        <dbReference type="ARBA" id="ARBA00022989"/>
    </source>
</evidence>
<dbReference type="PROSITE" id="PS00211">
    <property type="entry name" value="ABC_TRANSPORTER_1"/>
    <property type="match status" value="1"/>
</dbReference>
<dbReference type="SUPFAM" id="SSF52540">
    <property type="entry name" value="P-loop containing nucleoside triphosphate hydrolases"/>
    <property type="match status" value="1"/>
</dbReference>
<dbReference type="Proteomes" id="UP000215377">
    <property type="component" value="Unassembled WGS sequence"/>
</dbReference>
<proteinExistence type="predicted"/>
<name>A0A225NN74_9RHOB</name>
<reference evidence="10 11" key="1">
    <citation type="submission" date="2013-04" db="EMBL/GenBank/DDBJ databases">
        <title>Oceanicola sp. 22II1-22F33 Genome Sequencing.</title>
        <authorList>
            <person name="Lai Q."/>
            <person name="Li G."/>
            <person name="Shao Z."/>
        </authorList>
    </citation>
    <scope>NUCLEOTIDE SEQUENCE [LARGE SCALE GENOMIC DNA]</scope>
    <source>
        <strain evidence="10 11">22II1-22F33</strain>
    </source>
</reference>
<evidence type="ECO:0000256" key="4">
    <source>
        <dbReference type="ARBA" id="ARBA00022840"/>
    </source>
</evidence>
<dbReference type="InterPro" id="IPR003593">
    <property type="entry name" value="AAA+_ATPase"/>
</dbReference>
<evidence type="ECO:0000259" key="9">
    <source>
        <dbReference type="PROSITE" id="PS50929"/>
    </source>
</evidence>
<gene>
    <name evidence="10" type="ORF">ATO3_13400</name>
</gene>
<dbReference type="InterPro" id="IPR011527">
    <property type="entry name" value="ABC1_TM_dom"/>
</dbReference>
<feature type="domain" description="ABC transmembrane type-1" evidence="9">
    <location>
        <begin position="23"/>
        <end position="307"/>
    </location>
</feature>
<keyword evidence="2 7" id="KW-0812">Transmembrane</keyword>
<keyword evidence="6 7" id="KW-0472">Membrane</keyword>
<evidence type="ECO:0000256" key="3">
    <source>
        <dbReference type="ARBA" id="ARBA00022741"/>
    </source>
</evidence>
<keyword evidence="3" id="KW-0547">Nucleotide-binding</keyword>
<dbReference type="PROSITE" id="PS50929">
    <property type="entry name" value="ABC_TM1F"/>
    <property type="match status" value="1"/>
</dbReference>
<dbReference type="PANTHER" id="PTHR24221:SF654">
    <property type="entry name" value="ATP-BINDING CASSETTE SUB-FAMILY B MEMBER 6"/>
    <property type="match status" value="1"/>
</dbReference>
<dbReference type="PROSITE" id="PS50893">
    <property type="entry name" value="ABC_TRANSPORTER_2"/>
    <property type="match status" value="1"/>
</dbReference>
<dbReference type="SUPFAM" id="SSF90123">
    <property type="entry name" value="ABC transporter transmembrane region"/>
    <property type="match status" value="1"/>
</dbReference>
<evidence type="ECO:0000313" key="11">
    <source>
        <dbReference type="Proteomes" id="UP000215377"/>
    </source>
</evidence>
<evidence type="ECO:0000256" key="2">
    <source>
        <dbReference type="ARBA" id="ARBA00022692"/>
    </source>
</evidence>
<accession>A0A225NN74</accession>
<dbReference type="SMART" id="SM00382">
    <property type="entry name" value="AAA"/>
    <property type="match status" value="1"/>
</dbReference>
<dbReference type="Pfam" id="PF00005">
    <property type="entry name" value="ABC_tran"/>
    <property type="match status" value="1"/>
</dbReference>
<dbReference type="PANTHER" id="PTHR24221">
    <property type="entry name" value="ATP-BINDING CASSETTE SUB-FAMILY B"/>
    <property type="match status" value="1"/>
</dbReference>
<organism evidence="10 11">
    <name type="scientific">Marinibacterium profundimaris</name>
    <dbReference type="NCBI Taxonomy" id="1679460"/>
    <lineage>
        <taxon>Bacteria</taxon>
        <taxon>Pseudomonadati</taxon>
        <taxon>Pseudomonadota</taxon>
        <taxon>Alphaproteobacteria</taxon>
        <taxon>Rhodobacterales</taxon>
        <taxon>Paracoccaceae</taxon>
        <taxon>Marinibacterium</taxon>
    </lineage>
</organism>
<comment type="subcellular location">
    <subcellularLocation>
        <location evidence="1">Cell membrane</location>
        <topology evidence="1">Multi-pass membrane protein</topology>
    </subcellularLocation>
</comment>
<feature type="transmembrane region" description="Helical" evidence="7">
    <location>
        <begin position="236"/>
        <end position="263"/>
    </location>
</feature>
<dbReference type="GO" id="GO:0005524">
    <property type="term" value="F:ATP binding"/>
    <property type="evidence" value="ECO:0007669"/>
    <property type="project" value="UniProtKB-KW"/>
</dbReference>
<dbReference type="OrthoDB" id="9806127at2"/>
<dbReference type="InterPro" id="IPR036640">
    <property type="entry name" value="ABC1_TM_sf"/>
</dbReference>
<comment type="caution">
    <text evidence="10">The sequence shown here is derived from an EMBL/GenBank/DDBJ whole genome shotgun (WGS) entry which is preliminary data.</text>
</comment>
<keyword evidence="11" id="KW-1185">Reference proteome</keyword>
<evidence type="ECO:0000256" key="7">
    <source>
        <dbReference type="SAM" id="Phobius"/>
    </source>
</evidence>
<dbReference type="InterPro" id="IPR039421">
    <property type="entry name" value="Type_1_exporter"/>
</dbReference>
<feature type="transmembrane region" description="Helical" evidence="7">
    <location>
        <begin position="162"/>
        <end position="178"/>
    </location>
</feature>
<feature type="transmembrane region" description="Helical" evidence="7">
    <location>
        <begin position="54"/>
        <end position="74"/>
    </location>
</feature>
<dbReference type="InterPro" id="IPR027417">
    <property type="entry name" value="P-loop_NTPase"/>
</dbReference>
<dbReference type="EMBL" id="AQQR01000004">
    <property type="protein sequence ID" value="OWU73629.1"/>
    <property type="molecule type" value="Genomic_DNA"/>
</dbReference>
<dbReference type="Pfam" id="PF00664">
    <property type="entry name" value="ABC_membrane"/>
    <property type="match status" value="1"/>
</dbReference>
<feature type="domain" description="ABC transporter" evidence="8">
    <location>
        <begin position="340"/>
        <end position="547"/>
    </location>
</feature>
<protein>
    <submittedName>
        <fullName evidence="10">Cysteine ABC transporter permease</fullName>
    </submittedName>
</protein>
<dbReference type="GO" id="GO:0005886">
    <property type="term" value="C:plasma membrane"/>
    <property type="evidence" value="ECO:0007669"/>
    <property type="project" value="UniProtKB-SubCell"/>
</dbReference>
<feature type="transmembrane region" description="Helical" evidence="7">
    <location>
        <begin position="138"/>
        <end position="156"/>
    </location>
</feature>
<dbReference type="Gene3D" id="1.20.1560.10">
    <property type="entry name" value="ABC transporter type 1, transmembrane domain"/>
    <property type="match status" value="1"/>
</dbReference>
<keyword evidence="4" id="KW-0067">ATP-binding</keyword>
<dbReference type="CDD" id="cd18584">
    <property type="entry name" value="ABC_6TM_AarD_CydD"/>
    <property type="match status" value="1"/>
</dbReference>